<organism evidence="4 5">
    <name type="scientific">Granulicella aggregans</name>
    <dbReference type="NCBI Taxonomy" id="474949"/>
    <lineage>
        <taxon>Bacteria</taxon>
        <taxon>Pseudomonadati</taxon>
        <taxon>Acidobacteriota</taxon>
        <taxon>Terriglobia</taxon>
        <taxon>Terriglobales</taxon>
        <taxon>Acidobacteriaceae</taxon>
        <taxon>Granulicella</taxon>
    </lineage>
</organism>
<evidence type="ECO:0000259" key="3">
    <source>
        <dbReference type="SMART" id="SM01008"/>
    </source>
</evidence>
<dbReference type="InterPro" id="IPR016208">
    <property type="entry name" value="Ald_Oxase/xanthine_DH-like"/>
</dbReference>
<protein>
    <submittedName>
        <fullName evidence="4">Xanthine dehydrogenase YagR molybdenum-binding subunit</fullName>
        <ecNumber evidence="4">1.17.1.4</ecNumber>
    </submittedName>
</protein>
<dbReference type="GO" id="GO:0005506">
    <property type="term" value="F:iron ion binding"/>
    <property type="evidence" value="ECO:0007669"/>
    <property type="project" value="InterPro"/>
</dbReference>
<accession>A0A7W8E270</accession>
<dbReference type="PANTHER" id="PTHR11908:SF132">
    <property type="entry name" value="ALDEHYDE OXIDASE 1-RELATED"/>
    <property type="match status" value="1"/>
</dbReference>
<dbReference type="GO" id="GO:0004854">
    <property type="term" value="F:xanthine dehydrogenase activity"/>
    <property type="evidence" value="ECO:0007669"/>
    <property type="project" value="UniProtKB-EC"/>
</dbReference>
<gene>
    <name evidence="4" type="ORF">HDF16_000548</name>
</gene>
<dbReference type="RefSeq" id="WP_184213614.1">
    <property type="nucleotide sequence ID" value="NZ_JACHIP010000001.1"/>
</dbReference>
<dbReference type="Proteomes" id="UP000540989">
    <property type="component" value="Unassembled WGS sequence"/>
</dbReference>
<dbReference type="Gene3D" id="3.90.1170.50">
    <property type="entry name" value="Aldehyde oxidase/xanthine dehydrogenase, a/b hammerhead"/>
    <property type="match status" value="1"/>
</dbReference>
<dbReference type="Pfam" id="PF02738">
    <property type="entry name" value="MoCoBD_1"/>
    <property type="match status" value="1"/>
</dbReference>
<reference evidence="4 5" key="1">
    <citation type="submission" date="2020-08" db="EMBL/GenBank/DDBJ databases">
        <title>Genomic Encyclopedia of Type Strains, Phase IV (KMG-V): Genome sequencing to study the core and pangenomes of soil and plant-associated prokaryotes.</title>
        <authorList>
            <person name="Whitman W."/>
        </authorList>
    </citation>
    <scope>NUCLEOTIDE SEQUENCE [LARGE SCALE GENOMIC DNA]</scope>
    <source>
        <strain evidence="4 5">M8UP14</strain>
    </source>
</reference>
<comment type="caution">
    <text evidence="4">The sequence shown here is derived from an EMBL/GenBank/DDBJ whole genome shotgun (WGS) entry which is preliminary data.</text>
</comment>
<dbReference type="Pfam" id="PF20256">
    <property type="entry name" value="MoCoBD_2"/>
    <property type="match status" value="1"/>
</dbReference>
<sequence>MSTFSTTALPLNTPPKTMGKLPRVDGPLKVTGAAMYSSDYNLPGMLYAVPVCATVPSGKITALDASVAEKMPGVKAVYSHGNIGNLYRAAPPSGFIGILDEQRPPLEDEVVRYYGQYVAVVVAQTFEQATAAADKVKVTYSKTDHNVSDKLKTDEKPKVDFHRGDPDAAFASAAVKIDETYATPTETHNPIELHASVASWDGQGFTVYETTQAVMNHRNVMSQMLGVPEENIRVISRFLGSGFGGKLWPWPHTFLAASASRNLGRPVKLVVARSTMFESVGHRPRTQQRFRLGANADGKLVALIHDSLNHTSILDDYSEGCSEATPYSYSTPNLRATSAIVRRNVGTPTSMRGPGAVPGLFAMESAMDELAIRLKMDPIKLRLMNEPEKDEGLNLPFSSRHFVECLNTGAEKFGWAKRTPGVGSMKKDGLTIGWGVAGCSWIAERTEAQAAVDLMQTGMVRVSTATQDIGTGTYTALSQMASTKLGIPHDRIEVVLGDTRLPAGPISGGSWATASLVPAVMEAIEKAKGTLFAVAGSAKGTQFDGAKPDALAFTDGRVHLKDKSPDTGVPFEEILNKANIRVASGQGSSKGTFGDPNKKFSTHSFGAQFAEVTWQPETARLRVSRVVTVIDGGHIINPKPAQNQIEGAVVMGVGMAIFEETHYDPKFGLPLNNNLADYMVTTNADSPAIDVTFLDYPDKVLNELGARGVGEIGLAGIAAAITNAVYHATGVRVRELPVRIEDLLGPKMDVA</sequence>
<dbReference type="PANTHER" id="PTHR11908">
    <property type="entry name" value="XANTHINE DEHYDROGENASE"/>
    <property type="match status" value="1"/>
</dbReference>
<evidence type="ECO:0000256" key="2">
    <source>
        <dbReference type="ARBA" id="ARBA00023002"/>
    </source>
</evidence>
<name>A0A7W8E270_9BACT</name>
<dbReference type="Gene3D" id="3.30.365.10">
    <property type="entry name" value="Aldehyde oxidase/xanthine dehydrogenase, molybdopterin binding domain"/>
    <property type="match status" value="4"/>
</dbReference>
<dbReference type="EC" id="1.17.1.4" evidence="4"/>
<dbReference type="InterPro" id="IPR036856">
    <property type="entry name" value="Ald_Oxase/Xan_DH_a/b_sf"/>
</dbReference>
<dbReference type="AlphaFoldDB" id="A0A7W8E270"/>
<feature type="domain" description="Aldehyde oxidase/xanthine dehydrogenase a/b hammerhead" evidence="3">
    <location>
        <begin position="31"/>
        <end position="144"/>
    </location>
</feature>
<dbReference type="InterPro" id="IPR046867">
    <property type="entry name" value="AldOxase/xan_DH_MoCoBD2"/>
</dbReference>
<proteinExistence type="predicted"/>
<dbReference type="SMART" id="SM01008">
    <property type="entry name" value="Ald_Xan_dh_C"/>
    <property type="match status" value="1"/>
</dbReference>
<dbReference type="InterPro" id="IPR037165">
    <property type="entry name" value="AldOxase/xan_DH_Mopterin-bd_sf"/>
</dbReference>
<dbReference type="InterPro" id="IPR008274">
    <property type="entry name" value="AldOxase/xan_DH_MoCoBD1"/>
</dbReference>
<dbReference type="Pfam" id="PF01315">
    <property type="entry name" value="Ald_Xan_dh_C"/>
    <property type="match status" value="1"/>
</dbReference>
<evidence type="ECO:0000313" key="4">
    <source>
        <dbReference type="EMBL" id="MBB5055879.1"/>
    </source>
</evidence>
<dbReference type="SUPFAM" id="SSF56003">
    <property type="entry name" value="Molybdenum cofactor-binding domain"/>
    <property type="match status" value="1"/>
</dbReference>
<dbReference type="InterPro" id="IPR000674">
    <property type="entry name" value="Ald_Oxase/Xan_DH_a/b"/>
</dbReference>
<evidence type="ECO:0000256" key="1">
    <source>
        <dbReference type="ARBA" id="ARBA00022505"/>
    </source>
</evidence>
<dbReference type="SUPFAM" id="SSF54665">
    <property type="entry name" value="CO dehydrogenase molybdoprotein N-domain-like"/>
    <property type="match status" value="1"/>
</dbReference>
<dbReference type="EMBL" id="JACHIP010000001">
    <property type="protein sequence ID" value="MBB5055879.1"/>
    <property type="molecule type" value="Genomic_DNA"/>
</dbReference>
<evidence type="ECO:0000313" key="5">
    <source>
        <dbReference type="Proteomes" id="UP000540989"/>
    </source>
</evidence>
<keyword evidence="2 4" id="KW-0560">Oxidoreductase</keyword>
<keyword evidence="1" id="KW-0500">Molybdenum</keyword>
<keyword evidence="5" id="KW-1185">Reference proteome</keyword>